<name>A0ABN9KUG3_9NEOB</name>
<feature type="transmembrane region" description="Helical" evidence="2">
    <location>
        <begin position="195"/>
        <end position="214"/>
    </location>
</feature>
<feature type="domain" description="Prenyltransferase alpha-alpha toroid" evidence="3">
    <location>
        <begin position="50"/>
        <end position="112"/>
    </location>
</feature>
<keyword evidence="2" id="KW-1133">Transmembrane helix</keyword>
<dbReference type="SUPFAM" id="SSF48239">
    <property type="entry name" value="Terpenoid cyclases/Protein prenyltransferases"/>
    <property type="match status" value="1"/>
</dbReference>
<dbReference type="Proteomes" id="UP001176940">
    <property type="component" value="Unassembled WGS sequence"/>
</dbReference>
<dbReference type="InterPro" id="IPR008930">
    <property type="entry name" value="Terpenoid_cyclase/PrenylTrfase"/>
</dbReference>
<dbReference type="InterPro" id="IPR001330">
    <property type="entry name" value="Prenyltrans"/>
</dbReference>
<evidence type="ECO:0000259" key="3">
    <source>
        <dbReference type="Pfam" id="PF00432"/>
    </source>
</evidence>
<dbReference type="Pfam" id="PF00432">
    <property type="entry name" value="Prenyltrans"/>
    <property type="match status" value="1"/>
</dbReference>
<proteinExistence type="predicted"/>
<keyword evidence="1" id="KW-0677">Repeat</keyword>
<evidence type="ECO:0000313" key="4">
    <source>
        <dbReference type="EMBL" id="CAJ0924063.1"/>
    </source>
</evidence>
<evidence type="ECO:0000256" key="1">
    <source>
        <dbReference type="ARBA" id="ARBA00022737"/>
    </source>
</evidence>
<evidence type="ECO:0000256" key="2">
    <source>
        <dbReference type="SAM" id="Phobius"/>
    </source>
</evidence>
<dbReference type="EMBL" id="CAUEEQ010002947">
    <property type="protein sequence ID" value="CAJ0924063.1"/>
    <property type="molecule type" value="Genomic_DNA"/>
</dbReference>
<organism evidence="4 5">
    <name type="scientific">Ranitomeya imitator</name>
    <name type="common">mimic poison frog</name>
    <dbReference type="NCBI Taxonomy" id="111125"/>
    <lineage>
        <taxon>Eukaryota</taxon>
        <taxon>Metazoa</taxon>
        <taxon>Chordata</taxon>
        <taxon>Craniata</taxon>
        <taxon>Vertebrata</taxon>
        <taxon>Euteleostomi</taxon>
        <taxon>Amphibia</taxon>
        <taxon>Batrachia</taxon>
        <taxon>Anura</taxon>
        <taxon>Neobatrachia</taxon>
        <taxon>Hyloidea</taxon>
        <taxon>Dendrobatidae</taxon>
        <taxon>Dendrobatinae</taxon>
        <taxon>Ranitomeya</taxon>
    </lineage>
</organism>
<keyword evidence="5" id="KW-1185">Reference proteome</keyword>
<keyword evidence="2" id="KW-0472">Membrane</keyword>
<sequence>MRRETRTIANACVLQLTSNSHLCTDRGVGQSSREMAEEDDELLGERLLFLPDRHVRYFQRSLQALPEQCSPLETSRLTIAFFALSGLDMLDSLHVVNKDEIIEWIYSLQVLPTEDTSSAVMLRSEGAMTWLVRALCLNVSAEDGATPNERSSNSKWGNCLYGASYGALTFVQHYMGKCLYGAIYQRLCSTIWGNCLYGAIINVCAALNVANIFMEHLMGP</sequence>
<evidence type="ECO:0000313" key="5">
    <source>
        <dbReference type="Proteomes" id="UP001176940"/>
    </source>
</evidence>
<dbReference type="Gene3D" id="1.50.10.20">
    <property type="match status" value="1"/>
</dbReference>
<reference evidence="4" key="1">
    <citation type="submission" date="2023-07" db="EMBL/GenBank/DDBJ databases">
        <authorList>
            <person name="Stuckert A."/>
        </authorList>
    </citation>
    <scope>NUCLEOTIDE SEQUENCE</scope>
</reference>
<comment type="caution">
    <text evidence="4">The sequence shown here is derived from an EMBL/GenBank/DDBJ whole genome shotgun (WGS) entry which is preliminary data.</text>
</comment>
<gene>
    <name evidence="4" type="ORF">RIMI_LOCUS2154281</name>
</gene>
<protein>
    <recommendedName>
        <fullName evidence="3">Prenyltransferase alpha-alpha toroid domain-containing protein</fullName>
    </recommendedName>
</protein>
<keyword evidence="2" id="KW-0812">Transmembrane</keyword>
<accession>A0ABN9KUG3</accession>